<accession>A0AAP0EIE6</accession>
<dbReference type="PANTHER" id="PTHR37381">
    <property type="entry name" value="PENTATRICOPEPTIDE REPEAT (PPR) SUPERFAMILY PROTEIN"/>
    <property type="match status" value="1"/>
</dbReference>
<evidence type="ECO:0000313" key="3">
    <source>
        <dbReference type="Proteomes" id="UP001419268"/>
    </source>
</evidence>
<dbReference type="Gene3D" id="1.25.40.10">
    <property type="entry name" value="Tetratricopeptide repeat domain"/>
    <property type="match status" value="1"/>
</dbReference>
<evidence type="ECO:0000256" key="1">
    <source>
        <dbReference type="SAM" id="MobiDB-lite"/>
    </source>
</evidence>
<evidence type="ECO:0000313" key="2">
    <source>
        <dbReference type="EMBL" id="KAK9094071.1"/>
    </source>
</evidence>
<proteinExistence type="predicted"/>
<name>A0AAP0EIE6_9MAGN</name>
<dbReference type="EMBL" id="JBBNAG010000011">
    <property type="protein sequence ID" value="KAK9094071.1"/>
    <property type="molecule type" value="Genomic_DNA"/>
</dbReference>
<keyword evidence="3" id="KW-1185">Reference proteome</keyword>
<gene>
    <name evidence="2" type="ORF">Scep_025540</name>
</gene>
<feature type="region of interest" description="Disordered" evidence="1">
    <location>
        <begin position="62"/>
        <end position="85"/>
    </location>
</feature>
<dbReference type="AlphaFoldDB" id="A0AAP0EIE6"/>
<reference evidence="2 3" key="1">
    <citation type="submission" date="2024-01" db="EMBL/GenBank/DDBJ databases">
        <title>Genome assemblies of Stephania.</title>
        <authorList>
            <person name="Yang L."/>
        </authorList>
    </citation>
    <scope>NUCLEOTIDE SEQUENCE [LARGE SCALE GENOMIC DNA]</scope>
    <source>
        <strain evidence="2">JXDWG</strain>
        <tissue evidence="2">Leaf</tissue>
    </source>
</reference>
<evidence type="ECO:0008006" key="4">
    <source>
        <dbReference type="Google" id="ProtNLM"/>
    </source>
</evidence>
<dbReference type="PANTHER" id="PTHR37381:SF1">
    <property type="entry name" value="PENTATRICOPEPTIDE REPEAT (PPR) SUPERFAMILY PROTEIN"/>
    <property type="match status" value="1"/>
</dbReference>
<organism evidence="2 3">
    <name type="scientific">Stephania cephalantha</name>
    <dbReference type="NCBI Taxonomy" id="152367"/>
    <lineage>
        <taxon>Eukaryota</taxon>
        <taxon>Viridiplantae</taxon>
        <taxon>Streptophyta</taxon>
        <taxon>Embryophyta</taxon>
        <taxon>Tracheophyta</taxon>
        <taxon>Spermatophyta</taxon>
        <taxon>Magnoliopsida</taxon>
        <taxon>Ranunculales</taxon>
        <taxon>Menispermaceae</taxon>
        <taxon>Menispermoideae</taxon>
        <taxon>Cissampelideae</taxon>
        <taxon>Stephania</taxon>
    </lineage>
</organism>
<dbReference type="InterPro" id="IPR011990">
    <property type="entry name" value="TPR-like_helical_dom_sf"/>
</dbReference>
<comment type="caution">
    <text evidence="2">The sequence shown here is derived from an EMBL/GenBank/DDBJ whole genome shotgun (WGS) entry which is preliminary data.</text>
</comment>
<dbReference type="Proteomes" id="UP001419268">
    <property type="component" value="Unassembled WGS sequence"/>
</dbReference>
<sequence length="609" mass="66544">MAFASPWISPHSSCSAITSKILSFSHTTTANNNNNNAFMILLISRFTRRISLSSSSFSNRPRVSKALASGDGESEEEEEESAKQALDLDGDGELVRRISGAKDAEEVLEVIAERCEGSGGVVSVKDCCRIIGAAIERNNAQLACSVYSAMNSSFDQGLIEASSIRHWKWARPNVDVYSSLICGLATSLRVSDAIKVLNDVCRVGVSSIDEVPFGKVVRCPSCTMAIAVAQPQHGIQVASCSKCRYQYELFSGDIVSIDSEEISSWLCGAVYLLGVVVRSPPTERSMDIPVWERGLRFLQIMKQSIPAAVHSVVVQTPSGTARTHRFATKTVEVPAQEGERVTISLAAPSNVYREVGPLRFNTRSPGFKPGEPMGLTNHVNGRESQLLRAPVKNGSLSLLNPAILFPVLALLATGDAASGIIDPSLPKAISIAAVASVTLGTTLNSVVLPQLNRLPQSTADVIAIKQLLLSQYDMLQTRIKDLREAAEEEVWMLARMCQLDNKILAVGEPSYRARRSRIQRVRETLERSLKAHIELIYNYARISSMIEIEVEMDSNVLAAEAASSAETIAEQIKQTMELENLEQQWRMQAEVNDEVERLLSSQPVPTEQI</sequence>
<protein>
    <recommendedName>
        <fullName evidence="4">Pentatricopeptide repeat-containing protein</fullName>
    </recommendedName>
</protein>